<gene>
    <name evidence="2" type="ORF">DFP72DRAFT_1077227</name>
</gene>
<protein>
    <submittedName>
        <fullName evidence="2">Uncharacterized protein</fullName>
    </submittedName>
</protein>
<feature type="region of interest" description="Disordered" evidence="1">
    <location>
        <begin position="28"/>
        <end position="72"/>
    </location>
</feature>
<organism evidence="2 3">
    <name type="scientific">Ephemerocybe angulata</name>
    <dbReference type="NCBI Taxonomy" id="980116"/>
    <lineage>
        <taxon>Eukaryota</taxon>
        <taxon>Fungi</taxon>
        <taxon>Dikarya</taxon>
        <taxon>Basidiomycota</taxon>
        <taxon>Agaricomycotina</taxon>
        <taxon>Agaricomycetes</taxon>
        <taxon>Agaricomycetidae</taxon>
        <taxon>Agaricales</taxon>
        <taxon>Agaricineae</taxon>
        <taxon>Psathyrellaceae</taxon>
        <taxon>Ephemerocybe</taxon>
    </lineage>
</organism>
<accession>A0A8H6HER2</accession>
<dbReference type="Proteomes" id="UP000521943">
    <property type="component" value="Unassembled WGS sequence"/>
</dbReference>
<keyword evidence="3" id="KW-1185">Reference proteome</keyword>
<proteinExistence type="predicted"/>
<evidence type="ECO:0000313" key="3">
    <source>
        <dbReference type="Proteomes" id="UP000521943"/>
    </source>
</evidence>
<sequence>MLDRYRPDMDPFVVISFGKKVFRTSVVRPSRNPSATRSSSSMSGTTSILDSSRHRPLPPSHPTASPFRPPNIRRHVEERRRSSGPITSSHILPSNCVLLLANTPSSTPCRSMRRLGDTLSSMRESARMSALHAGLIHSLPFDATAWRRALLDVGECVDAHNAIPAASRARL</sequence>
<reference evidence="2 3" key="1">
    <citation type="submission" date="2020-07" db="EMBL/GenBank/DDBJ databases">
        <title>Comparative genomics of pyrophilous fungi reveals a link between fire events and developmental genes.</title>
        <authorList>
            <consortium name="DOE Joint Genome Institute"/>
            <person name="Steindorff A.S."/>
            <person name="Carver A."/>
            <person name="Calhoun S."/>
            <person name="Stillman K."/>
            <person name="Liu H."/>
            <person name="Lipzen A."/>
            <person name="Pangilinan J."/>
            <person name="Labutti K."/>
            <person name="Bruns T.D."/>
            <person name="Grigoriev I.V."/>
        </authorList>
    </citation>
    <scope>NUCLEOTIDE SEQUENCE [LARGE SCALE GENOMIC DNA]</scope>
    <source>
        <strain evidence="2 3">CBS 144469</strain>
    </source>
</reference>
<comment type="caution">
    <text evidence="2">The sequence shown here is derived from an EMBL/GenBank/DDBJ whole genome shotgun (WGS) entry which is preliminary data.</text>
</comment>
<dbReference type="EMBL" id="JACGCI010000102">
    <property type="protein sequence ID" value="KAF6745689.1"/>
    <property type="molecule type" value="Genomic_DNA"/>
</dbReference>
<name>A0A8H6HER2_9AGAR</name>
<evidence type="ECO:0000313" key="2">
    <source>
        <dbReference type="EMBL" id="KAF6745689.1"/>
    </source>
</evidence>
<feature type="compositionally biased region" description="Low complexity" evidence="1">
    <location>
        <begin position="30"/>
        <end position="50"/>
    </location>
</feature>
<evidence type="ECO:0000256" key="1">
    <source>
        <dbReference type="SAM" id="MobiDB-lite"/>
    </source>
</evidence>
<dbReference type="AlphaFoldDB" id="A0A8H6HER2"/>